<dbReference type="EMBL" id="SJPJ01000001">
    <property type="protein sequence ID" value="TWT83021.1"/>
    <property type="molecule type" value="Genomic_DNA"/>
</dbReference>
<sequence length="284" mass="31369">MKYGMNLLLWSGEVTDALMPICEQLKAIGYDGVELPIHNLDLPYAQLGKQLDDIGLRRTSTTIRIEEDNPISPDPATRAKGIELTKRTLDCCAAAGVETLAGPYHSALGVFSGKGPTADEWKWGVQSMREVAEHAAKVGVQLAVETLNRFECYLLNTHADTRRFVAEVDHPACGMMYDTFHSNIEEKKISPAVEVCGDKLVHVHISENDRGTPGEGHVHWDETFDAIAALGYDGWMVIEAFGLALPEVAAATKIWRRMFKDEITLATNGLKFMKTEVDKRKGIA</sequence>
<dbReference type="AlphaFoldDB" id="A0A5C5Z856"/>
<feature type="domain" description="Xylose isomerase-like TIM barrel" evidence="1">
    <location>
        <begin position="23"/>
        <end position="244"/>
    </location>
</feature>
<keyword evidence="2" id="KW-0413">Isomerase</keyword>
<dbReference type="Pfam" id="PF01261">
    <property type="entry name" value="AP_endonuc_2"/>
    <property type="match status" value="1"/>
</dbReference>
<name>A0A5C5Z856_9BACT</name>
<comment type="caution">
    <text evidence="2">The sequence shown here is derived from an EMBL/GenBank/DDBJ whole genome shotgun (WGS) entry which is preliminary data.</text>
</comment>
<reference evidence="2 3" key="1">
    <citation type="submission" date="2019-02" db="EMBL/GenBank/DDBJ databases">
        <title>Deep-cultivation of Planctomycetes and their phenomic and genomic characterization uncovers novel biology.</title>
        <authorList>
            <person name="Wiegand S."/>
            <person name="Jogler M."/>
            <person name="Boedeker C."/>
            <person name="Pinto D."/>
            <person name="Vollmers J."/>
            <person name="Rivas-Marin E."/>
            <person name="Kohn T."/>
            <person name="Peeters S.H."/>
            <person name="Heuer A."/>
            <person name="Rast P."/>
            <person name="Oberbeckmann S."/>
            <person name="Bunk B."/>
            <person name="Jeske O."/>
            <person name="Meyerdierks A."/>
            <person name="Storesund J.E."/>
            <person name="Kallscheuer N."/>
            <person name="Luecker S."/>
            <person name="Lage O.M."/>
            <person name="Pohl T."/>
            <person name="Merkel B.J."/>
            <person name="Hornburger P."/>
            <person name="Mueller R.-W."/>
            <person name="Bruemmer F."/>
            <person name="Labrenz M."/>
            <person name="Spormann A.M."/>
            <person name="Op Den Camp H."/>
            <person name="Overmann J."/>
            <person name="Amann R."/>
            <person name="Jetten M.S.M."/>
            <person name="Mascher T."/>
            <person name="Medema M.H."/>
            <person name="Devos D.P."/>
            <person name="Kaster A.-K."/>
            <person name="Ovreas L."/>
            <person name="Rohde M."/>
            <person name="Galperin M.Y."/>
            <person name="Jogler C."/>
        </authorList>
    </citation>
    <scope>NUCLEOTIDE SEQUENCE [LARGE SCALE GENOMIC DNA]</scope>
    <source>
        <strain evidence="2 3">CA13</strain>
    </source>
</reference>
<dbReference type="Proteomes" id="UP000315010">
    <property type="component" value="Unassembled WGS sequence"/>
</dbReference>
<accession>A0A5C5Z856</accession>
<dbReference type="RefSeq" id="WP_146399899.1">
    <property type="nucleotide sequence ID" value="NZ_SJPJ01000001.1"/>
</dbReference>
<dbReference type="OrthoDB" id="9814946at2"/>
<evidence type="ECO:0000313" key="3">
    <source>
        <dbReference type="Proteomes" id="UP000315010"/>
    </source>
</evidence>
<dbReference type="InterPro" id="IPR050312">
    <property type="entry name" value="IolE/XylAMocC-like"/>
</dbReference>
<protein>
    <submittedName>
        <fullName evidence="2">D-tagatose 3-epimerase</fullName>
        <ecNumber evidence="2">5.3.1.-</ecNumber>
    </submittedName>
</protein>
<dbReference type="InterPro" id="IPR013022">
    <property type="entry name" value="Xyl_isomerase-like_TIM-brl"/>
</dbReference>
<dbReference type="Gene3D" id="3.20.20.150">
    <property type="entry name" value="Divalent-metal-dependent TIM barrel enzymes"/>
    <property type="match status" value="1"/>
</dbReference>
<dbReference type="SUPFAM" id="SSF51658">
    <property type="entry name" value="Xylose isomerase-like"/>
    <property type="match status" value="1"/>
</dbReference>
<gene>
    <name evidence="2" type="ORF">CA13_44840</name>
</gene>
<proteinExistence type="predicted"/>
<dbReference type="InterPro" id="IPR036237">
    <property type="entry name" value="Xyl_isomerase-like_sf"/>
</dbReference>
<organism evidence="2 3">
    <name type="scientific">Novipirellula herctigrandis</name>
    <dbReference type="NCBI Taxonomy" id="2527986"/>
    <lineage>
        <taxon>Bacteria</taxon>
        <taxon>Pseudomonadati</taxon>
        <taxon>Planctomycetota</taxon>
        <taxon>Planctomycetia</taxon>
        <taxon>Pirellulales</taxon>
        <taxon>Pirellulaceae</taxon>
        <taxon>Novipirellula</taxon>
    </lineage>
</organism>
<evidence type="ECO:0000259" key="1">
    <source>
        <dbReference type="Pfam" id="PF01261"/>
    </source>
</evidence>
<evidence type="ECO:0000313" key="2">
    <source>
        <dbReference type="EMBL" id="TWT83021.1"/>
    </source>
</evidence>
<dbReference type="GO" id="GO:0016853">
    <property type="term" value="F:isomerase activity"/>
    <property type="evidence" value="ECO:0007669"/>
    <property type="project" value="UniProtKB-KW"/>
</dbReference>
<dbReference type="EC" id="5.3.1.-" evidence="2"/>
<dbReference type="PANTHER" id="PTHR12110:SF41">
    <property type="entry name" value="INOSOSE DEHYDRATASE"/>
    <property type="match status" value="1"/>
</dbReference>
<dbReference type="PANTHER" id="PTHR12110">
    <property type="entry name" value="HYDROXYPYRUVATE ISOMERASE"/>
    <property type="match status" value="1"/>
</dbReference>
<keyword evidence="3" id="KW-1185">Reference proteome</keyword>